<sequence length="123" mass="14904">MKTTFYSLVVSYEVSATYWNILWNNWRCLEALWSKRRWKLKLVRVQATTTRVEGTRDNSPARTEMERRYWSILWSNLRCLEALWSKRRWKLKLVRVQATTTRVEGTRDNSPARTELERRYDAG</sequence>
<dbReference type="Proteomes" id="UP000712600">
    <property type="component" value="Unassembled WGS sequence"/>
</dbReference>
<dbReference type="AlphaFoldDB" id="A0A8S9R0C6"/>
<organism evidence="2 3">
    <name type="scientific">Brassica cretica</name>
    <name type="common">Mustard</name>
    <dbReference type="NCBI Taxonomy" id="69181"/>
    <lineage>
        <taxon>Eukaryota</taxon>
        <taxon>Viridiplantae</taxon>
        <taxon>Streptophyta</taxon>
        <taxon>Embryophyta</taxon>
        <taxon>Tracheophyta</taxon>
        <taxon>Spermatophyta</taxon>
        <taxon>Magnoliopsida</taxon>
        <taxon>eudicotyledons</taxon>
        <taxon>Gunneridae</taxon>
        <taxon>Pentapetalae</taxon>
        <taxon>rosids</taxon>
        <taxon>malvids</taxon>
        <taxon>Brassicales</taxon>
        <taxon>Brassicaceae</taxon>
        <taxon>Brassiceae</taxon>
        <taxon>Brassica</taxon>
    </lineage>
</organism>
<accession>A0A8S9R0C6</accession>
<dbReference type="EMBL" id="QGKX02000996">
    <property type="protein sequence ID" value="KAF3558133.1"/>
    <property type="molecule type" value="Genomic_DNA"/>
</dbReference>
<gene>
    <name evidence="2" type="ORF">F2Q69_00017426</name>
</gene>
<proteinExistence type="predicted"/>
<comment type="caution">
    <text evidence="2">The sequence shown here is derived from an EMBL/GenBank/DDBJ whole genome shotgun (WGS) entry which is preliminary data.</text>
</comment>
<evidence type="ECO:0000313" key="2">
    <source>
        <dbReference type="EMBL" id="KAF3558133.1"/>
    </source>
</evidence>
<feature type="region of interest" description="Disordered" evidence="1">
    <location>
        <begin position="104"/>
        <end position="123"/>
    </location>
</feature>
<evidence type="ECO:0000313" key="3">
    <source>
        <dbReference type="Proteomes" id="UP000712600"/>
    </source>
</evidence>
<reference evidence="2" key="1">
    <citation type="submission" date="2019-12" db="EMBL/GenBank/DDBJ databases">
        <title>Genome sequencing and annotation of Brassica cretica.</title>
        <authorList>
            <person name="Studholme D.J."/>
            <person name="Sarris P."/>
        </authorList>
    </citation>
    <scope>NUCLEOTIDE SEQUENCE</scope>
    <source>
        <strain evidence="2">PFS-109/04</strain>
        <tissue evidence="2">Leaf</tissue>
    </source>
</reference>
<evidence type="ECO:0000256" key="1">
    <source>
        <dbReference type="SAM" id="MobiDB-lite"/>
    </source>
</evidence>
<protein>
    <submittedName>
        <fullName evidence="2">Uncharacterized protein</fullName>
    </submittedName>
</protein>
<feature type="compositionally biased region" description="Basic and acidic residues" evidence="1">
    <location>
        <begin position="114"/>
        <end position="123"/>
    </location>
</feature>
<name>A0A8S9R0C6_BRACR</name>